<evidence type="ECO:0000256" key="3">
    <source>
        <dbReference type="ARBA" id="ARBA00022723"/>
    </source>
</evidence>
<feature type="binding site" evidence="9">
    <location>
        <position position="167"/>
    </location>
    <ligand>
        <name>2-[(2R,5Z)-2-carboxy-4-methylthiazol-5(2H)-ylidene]ethyl phosphate</name>
        <dbReference type="ChEBI" id="CHEBI:62899"/>
    </ligand>
</feature>
<dbReference type="RefSeq" id="WP_013835836.1">
    <property type="nucleotide sequence ID" value="NC_015581.1"/>
</dbReference>
<keyword evidence="14" id="KW-1185">Reference proteome</keyword>
<feature type="binding site" evidence="9">
    <location>
        <position position="139"/>
    </location>
    <ligand>
        <name>4-amino-2-methyl-5-(diphosphooxymethyl)pyrimidine</name>
        <dbReference type="ChEBI" id="CHEBI:57841"/>
    </ligand>
</feature>
<evidence type="ECO:0000313" key="14">
    <source>
        <dbReference type="Proteomes" id="UP000009232"/>
    </source>
</evidence>
<dbReference type="EMBL" id="CP002776">
    <property type="protein sequence ID" value="AEG32060.1"/>
    <property type="molecule type" value="Genomic_DNA"/>
</dbReference>
<dbReference type="CDD" id="cd00564">
    <property type="entry name" value="TMP_TenI"/>
    <property type="match status" value="1"/>
</dbReference>
<dbReference type="Gene3D" id="3.20.20.70">
    <property type="entry name" value="Aldolase class I"/>
    <property type="match status" value="1"/>
</dbReference>
<dbReference type="GO" id="GO:0009228">
    <property type="term" value="P:thiamine biosynthetic process"/>
    <property type="evidence" value="ECO:0007669"/>
    <property type="project" value="UniProtKB-KW"/>
</dbReference>
<comment type="pathway">
    <text evidence="1 9 11">Cofactor biosynthesis; thiamine diphosphate biosynthesis; thiamine phosphate from 4-amino-2-methyl-5-diphosphomethylpyrimidine and 4-methyl-5-(2-phosphoethyl)-thiazole: step 1/1.</text>
</comment>
<dbReference type="OrthoDB" id="9789949at2"/>
<feature type="binding site" evidence="9">
    <location>
        <position position="110"/>
    </location>
    <ligand>
        <name>4-amino-2-methyl-5-(diphosphooxymethyl)pyrimidine</name>
        <dbReference type="ChEBI" id="CHEBI:57841"/>
    </ligand>
</feature>
<dbReference type="PANTHER" id="PTHR20857:SF23">
    <property type="entry name" value="THIAMINE BIOSYNTHETIC BIFUNCTIONAL ENZYME"/>
    <property type="match status" value="1"/>
</dbReference>
<evidence type="ECO:0000259" key="12">
    <source>
        <dbReference type="Pfam" id="PF02581"/>
    </source>
</evidence>
<feature type="binding site" evidence="9">
    <location>
        <position position="71"/>
    </location>
    <ligand>
        <name>4-amino-2-methyl-5-(diphosphooxymethyl)pyrimidine</name>
        <dbReference type="ChEBI" id="CHEBI:57841"/>
    </ligand>
</feature>
<dbReference type="GO" id="GO:0005737">
    <property type="term" value="C:cytoplasm"/>
    <property type="evidence" value="ECO:0007669"/>
    <property type="project" value="TreeGrafter"/>
</dbReference>
<dbReference type="InterPro" id="IPR034291">
    <property type="entry name" value="TMP_synthase"/>
</dbReference>
<keyword evidence="2 9" id="KW-0808">Transferase</keyword>
<sequence length="232" mass="24232">MHNSQLDLSLYLILDPAQCRLAPLEVALAAARGGISLIQLRDKRADQQACLDLAHQLQHRLAALKVPLIINDSVVIAKAVGAAGVHLGQGDGDLATAREILGADVIIGRTAPNAQALQADELRFADYVGHGPVYATATKQNHLPPIGWSGATAGVALSRKPVVLIGGLRLIDVAQVYQTGAQGLAVASAICGASDPESITRQFRQAWSLAVQGLSHPHTGHKPSAANRGSLK</sequence>
<dbReference type="STRING" id="717773.Thicy_1296"/>
<evidence type="ECO:0000256" key="6">
    <source>
        <dbReference type="ARBA" id="ARBA00047334"/>
    </source>
</evidence>
<dbReference type="eggNOG" id="COG0352">
    <property type="taxonomic scope" value="Bacteria"/>
</dbReference>
<dbReference type="InterPro" id="IPR013785">
    <property type="entry name" value="Aldolase_TIM"/>
</dbReference>
<dbReference type="HOGENOM" id="CLU_018272_3_2_6"/>
<feature type="binding site" evidence="9">
    <location>
        <position position="91"/>
    </location>
    <ligand>
        <name>Mg(2+)</name>
        <dbReference type="ChEBI" id="CHEBI:18420"/>
    </ligand>
</feature>
<dbReference type="SUPFAM" id="SSF51391">
    <property type="entry name" value="Thiamin phosphate synthase"/>
    <property type="match status" value="1"/>
</dbReference>
<evidence type="ECO:0000256" key="9">
    <source>
        <dbReference type="HAMAP-Rule" id="MF_00097"/>
    </source>
</evidence>
<feature type="binding site" evidence="9">
    <location>
        <begin position="136"/>
        <end position="138"/>
    </location>
    <ligand>
        <name>2-[(2R,5Z)-2-carboxy-4-methylthiazol-5(2H)-ylidene]ethyl phosphate</name>
        <dbReference type="ChEBI" id="CHEBI:62899"/>
    </ligand>
</feature>
<evidence type="ECO:0000256" key="5">
    <source>
        <dbReference type="ARBA" id="ARBA00022977"/>
    </source>
</evidence>
<evidence type="ECO:0000256" key="2">
    <source>
        <dbReference type="ARBA" id="ARBA00022679"/>
    </source>
</evidence>
<dbReference type="Pfam" id="PF02581">
    <property type="entry name" value="TMP-TENI"/>
    <property type="match status" value="1"/>
</dbReference>
<dbReference type="KEGG" id="tcy:Thicy_1296"/>
<organism evidence="13 14">
    <name type="scientific">Thiomicrospira cyclica (strain DSM 14477 / JCM 11371 / ALM1)</name>
    <name type="common">Thioalkalimicrobium cyclicum</name>
    <dbReference type="NCBI Taxonomy" id="717773"/>
    <lineage>
        <taxon>Bacteria</taxon>
        <taxon>Pseudomonadati</taxon>
        <taxon>Pseudomonadota</taxon>
        <taxon>Gammaproteobacteria</taxon>
        <taxon>Thiotrichales</taxon>
        <taxon>Piscirickettsiaceae</taxon>
        <taxon>Thiomicrospira</taxon>
    </lineage>
</organism>
<evidence type="ECO:0000256" key="11">
    <source>
        <dbReference type="RuleBase" id="RU004253"/>
    </source>
</evidence>
<keyword evidence="4 9" id="KW-0460">Magnesium</keyword>
<comment type="similarity">
    <text evidence="9 10">Belongs to the thiamine-phosphate synthase family.</text>
</comment>
<evidence type="ECO:0000313" key="13">
    <source>
        <dbReference type="EMBL" id="AEG32060.1"/>
    </source>
</evidence>
<evidence type="ECO:0000256" key="10">
    <source>
        <dbReference type="RuleBase" id="RU003826"/>
    </source>
</evidence>
<dbReference type="NCBIfam" id="TIGR00693">
    <property type="entry name" value="thiE"/>
    <property type="match status" value="1"/>
</dbReference>
<keyword evidence="3 9" id="KW-0479">Metal-binding</keyword>
<name>F6D9D3_THICA</name>
<dbReference type="InterPro" id="IPR036206">
    <property type="entry name" value="ThiamineP_synth_sf"/>
</dbReference>
<dbReference type="InterPro" id="IPR022998">
    <property type="entry name" value="ThiamineP_synth_TenI"/>
</dbReference>
<comment type="function">
    <text evidence="9">Condenses 4-methyl-5-(beta-hydroxyethyl)thiazole monophosphate (THZ-P) and 2-methyl-4-amino-5-hydroxymethyl pyrimidine pyrophosphate (HMP-PP) to form thiamine monophosphate (TMP).</text>
</comment>
<comment type="cofactor">
    <cofactor evidence="9">
        <name>Mg(2+)</name>
        <dbReference type="ChEBI" id="CHEBI:18420"/>
    </cofactor>
    <text evidence="9">Binds 1 Mg(2+) ion per subunit.</text>
</comment>
<dbReference type="PANTHER" id="PTHR20857">
    <property type="entry name" value="THIAMINE-PHOSPHATE PYROPHOSPHORYLASE"/>
    <property type="match status" value="1"/>
</dbReference>
<reference evidence="13 14" key="1">
    <citation type="submission" date="2011-05" db="EMBL/GenBank/DDBJ databases">
        <title>Complete sequence of Thioalkalimicrobium cyclicum ALM1.</title>
        <authorList>
            <consortium name="US DOE Joint Genome Institute"/>
            <person name="Lucas S."/>
            <person name="Han J."/>
            <person name="Lapidus A."/>
            <person name="Cheng J.-F."/>
            <person name="Goodwin L."/>
            <person name="Pitluck S."/>
            <person name="Peters L."/>
            <person name="Mikhailova N."/>
            <person name="Davenport K."/>
            <person name="Han C."/>
            <person name="Tapia R."/>
            <person name="Land M."/>
            <person name="Hauser L."/>
            <person name="Kyrpides N."/>
            <person name="Ivanova N."/>
            <person name="Pagani I."/>
            <person name="Kappler U."/>
            <person name="Woyke T."/>
        </authorList>
    </citation>
    <scope>NUCLEOTIDE SEQUENCE [LARGE SCALE GENOMIC DNA]</scope>
    <source>
        <strain evidence="14">DSM 14477 / JCM 11371 / ALM1</strain>
    </source>
</reference>
<comment type="catalytic activity">
    <reaction evidence="7 9 10">
        <text>2-(2-carboxy-4-methylthiazol-5-yl)ethyl phosphate + 4-amino-2-methyl-5-(diphosphooxymethyl)pyrimidine + 2 H(+) = thiamine phosphate + CO2 + diphosphate</text>
        <dbReference type="Rhea" id="RHEA:47848"/>
        <dbReference type="ChEBI" id="CHEBI:15378"/>
        <dbReference type="ChEBI" id="CHEBI:16526"/>
        <dbReference type="ChEBI" id="CHEBI:33019"/>
        <dbReference type="ChEBI" id="CHEBI:37575"/>
        <dbReference type="ChEBI" id="CHEBI:57841"/>
        <dbReference type="ChEBI" id="CHEBI:62890"/>
        <dbReference type="EC" id="2.5.1.3"/>
    </reaction>
</comment>
<dbReference type="EC" id="2.5.1.3" evidence="9"/>
<gene>
    <name evidence="9" type="primary">thiE</name>
    <name evidence="13" type="ordered locus">Thicy_1296</name>
</gene>
<proteinExistence type="inferred from homology"/>
<evidence type="ECO:0000256" key="4">
    <source>
        <dbReference type="ARBA" id="ARBA00022842"/>
    </source>
</evidence>
<evidence type="ECO:0000256" key="8">
    <source>
        <dbReference type="ARBA" id="ARBA00047883"/>
    </source>
</evidence>
<keyword evidence="5 9" id="KW-0784">Thiamine biosynthesis</keyword>
<dbReference type="UniPathway" id="UPA00060">
    <property type="reaction ID" value="UER00141"/>
</dbReference>
<comment type="catalytic activity">
    <reaction evidence="6 9 10">
        <text>4-methyl-5-(2-phosphooxyethyl)-thiazole + 4-amino-2-methyl-5-(diphosphooxymethyl)pyrimidine + H(+) = thiamine phosphate + diphosphate</text>
        <dbReference type="Rhea" id="RHEA:22328"/>
        <dbReference type="ChEBI" id="CHEBI:15378"/>
        <dbReference type="ChEBI" id="CHEBI:33019"/>
        <dbReference type="ChEBI" id="CHEBI:37575"/>
        <dbReference type="ChEBI" id="CHEBI:57841"/>
        <dbReference type="ChEBI" id="CHEBI:58296"/>
        <dbReference type="EC" id="2.5.1.3"/>
    </reaction>
</comment>
<evidence type="ECO:0000256" key="7">
    <source>
        <dbReference type="ARBA" id="ARBA00047851"/>
    </source>
</evidence>
<feature type="binding site" evidence="9">
    <location>
        <begin position="39"/>
        <end position="43"/>
    </location>
    <ligand>
        <name>4-amino-2-methyl-5-(diphosphooxymethyl)pyrimidine</name>
        <dbReference type="ChEBI" id="CHEBI:57841"/>
    </ligand>
</feature>
<protein>
    <recommendedName>
        <fullName evidence="9">Thiamine-phosphate synthase</fullName>
        <shortName evidence="9">TP synthase</shortName>
        <shortName evidence="9">TPS</shortName>
        <ecNumber evidence="9">2.5.1.3</ecNumber>
    </recommendedName>
    <alternativeName>
        <fullName evidence="9">Thiamine-phosphate pyrophosphorylase</fullName>
        <shortName evidence="9">TMP pyrophosphorylase</shortName>
        <shortName evidence="9">TMP-PPase</shortName>
    </alternativeName>
</protein>
<comment type="catalytic activity">
    <reaction evidence="8 9 10">
        <text>2-[(2R,5Z)-2-carboxy-4-methylthiazol-5(2H)-ylidene]ethyl phosphate + 4-amino-2-methyl-5-(diphosphooxymethyl)pyrimidine + 2 H(+) = thiamine phosphate + CO2 + diphosphate</text>
        <dbReference type="Rhea" id="RHEA:47844"/>
        <dbReference type="ChEBI" id="CHEBI:15378"/>
        <dbReference type="ChEBI" id="CHEBI:16526"/>
        <dbReference type="ChEBI" id="CHEBI:33019"/>
        <dbReference type="ChEBI" id="CHEBI:37575"/>
        <dbReference type="ChEBI" id="CHEBI:57841"/>
        <dbReference type="ChEBI" id="CHEBI:62899"/>
        <dbReference type="EC" id="2.5.1.3"/>
    </reaction>
</comment>
<dbReference type="GO" id="GO:0009229">
    <property type="term" value="P:thiamine diphosphate biosynthetic process"/>
    <property type="evidence" value="ECO:0007669"/>
    <property type="project" value="UniProtKB-UniRule"/>
</dbReference>
<dbReference type="AlphaFoldDB" id="F6D9D3"/>
<feature type="binding site" evidence="9">
    <location>
        <position position="72"/>
    </location>
    <ligand>
        <name>Mg(2+)</name>
        <dbReference type="ChEBI" id="CHEBI:18420"/>
    </ligand>
</feature>
<dbReference type="GO" id="GO:0004789">
    <property type="term" value="F:thiamine-phosphate diphosphorylase activity"/>
    <property type="evidence" value="ECO:0007669"/>
    <property type="project" value="UniProtKB-UniRule"/>
</dbReference>
<dbReference type="GO" id="GO:0000287">
    <property type="term" value="F:magnesium ion binding"/>
    <property type="evidence" value="ECO:0007669"/>
    <property type="project" value="UniProtKB-UniRule"/>
</dbReference>
<comment type="caution">
    <text evidence="9">Lacks conserved residue(s) required for the propagation of feature annotation.</text>
</comment>
<evidence type="ECO:0000256" key="1">
    <source>
        <dbReference type="ARBA" id="ARBA00005165"/>
    </source>
</evidence>
<feature type="domain" description="Thiamine phosphate synthase/TenI" evidence="12">
    <location>
        <begin position="10"/>
        <end position="190"/>
    </location>
</feature>
<accession>F6D9D3</accession>
<dbReference type="Proteomes" id="UP000009232">
    <property type="component" value="Chromosome"/>
</dbReference>
<dbReference type="HAMAP" id="MF_00097">
    <property type="entry name" value="TMP_synthase"/>
    <property type="match status" value="1"/>
</dbReference>